<sequence>MARNRLKACRVRRSIAPFMQQSTTLLTIDTPGRGLTEITHAVADWLGGHDVGEGLLTLLCRHTSASLLIQENAAREVRRDLLDWLERLAPEGDHYAHDDEGPDDMPAHLRATLTGVNLSIPVIGGRMALGTWQGIYLAEHRRMPHRRQVAIHLLGQ</sequence>
<dbReference type="STRING" id="428990.SAMN06295987_10685"/>
<dbReference type="SUPFAM" id="SSF111038">
    <property type="entry name" value="YjbQ-like"/>
    <property type="match status" value="1"/>
</dbReference>
<reference evidence="3" key="1">
    <citation type="submission" date="2017-02" db="EMBL/GenBank/DDBJ databases">
        <authorList>
            <person name="Varghese N."/>
            <person name="Submissions S."/>
        </authorList>
    </citation>
    <scope>NUCLEOTIDE SEQUENCE [LARGE SCALE GENOMIC DNA]</scope>
    <source>
        <strain evidence="3">SM117</strain>
    </source>
</reference>
<dbReference type="InterPro" id="IPR001602">
    <property type="entry name" value="UPF0047_YjbQ-like"/>
</dbReference>
<organism evidence="2 3">
    <name type="scientific">Novosphingobium mathurense</name>
    <dbReference type="NCBI Taxonomy" id="428990"/>
    <lineage>
        <taxon>Bacteria</taxon>
        <taxon>Pseudomonadati</taxon>
        <taxon>Pseudomonadota</taxon>
        <taxon>Alphaproteobacteria</taxon>
        <taxon>Sphingomonadales</taxon>
        <taxon>Sphingomonadaceae</taxon>
        <taxon>Novosphingobium</taxon>
    </lineage>
</organism>
<dbReference type="PANTHER" id="PTHR30615">
    <property type="entry name" value="UNCHARACTERIZED PROTEIN YJBQ-RELATED"/>
    <property type="match status" value="1"/>
</dbReference>
<protein>
    <submittedName>
        <fullName evidence="2">Secondary thiamine-phosphate synthase enzyme</fullName>
    </submittedName>
</protein>
<accession>A0A1U6IFT9</accession>
<dbReference type="Gene3D" id="2.60.120.460">
    <property type="entry name" value="YjbQ-like"/>
    <property type="match status" value="1"/>
</dbReference>
<evidence type="ECO:0000313" key="3">
    <source>
        <dbReference type="Proteomes" id="UP000190989"/>
    </source>
</evidence>
<dbReference type="AlphaFoldDB" id="A0A1U6IFT9"/>
<dbReference type="PANTHER" id="PTHR30615:SF8">
    <property type="entry name" value="UPF0047 PROTEIN C4A8.02C"/>
    <property type="match status" value="1"/>
</dbReference>
<dbReference type="NCBIfam" id="TIGR00149">
    <property type="entry name" value="TIGR00149_YjbQ"/>
    <property type="match status" value="1"/>
</dbReference>
<gene>
    <name evidence="2" type="ORF">SAMN06295987_10685</name>
</gene>
<dbReference type="Pfam" id="PF01894">
    <property type="entry name" value="YjbQ"/>
    <property type="match status" value="1"/>
</dbReference>
<name>A0A1U6IFT9_9SPHN</name>
<dbReference type="EMBL" id="FVZE01000006">
    <property type="protein sequence ID" value="SLK06876.1"/>
    <property type="molecule type" value="Genomic_DNA"/>
</dbReference>
<comment type="similarity">
    <text evidence="1">Belongs to the UPF0047 family.</text>
</comment>
<dbReference type="Proteomes" id="UP000190989">
    <property type="component" value="Unassembled WGS sequence"/>
</dbReference>
<keyword evidence="3" id="KW-1185">Reference proteome</keyword>
<proteinExistence type="inferred from homology"/>
<dbReference type="PIRSF" id="PIRSF004681">
    <property type="entry name" value="UCP004681"/>
    <property type="match status" value="1"/>
</dbReference>
<dbReference type="InterPro" id="IPR035917">
    <property type="entry name" value="YjbQ-like_sf"/>
</dbReference>
<evidence type="ECO:0000313" key="2">
    <source>
        <dbReference type="EMBL" id="SLK06876.1"/>
    </source>
</evidence>
<evidence type="ECO:0000256" key="1">
    <source>
        <dbReference type="ARBA" id="ARBA00005534"/>
    </source>
</evidence>